<sequence>MRSLIRGHRRLDSSTSDLSTPPEPGLPKPSVSPIVPCLSLNMTPPQAFGGPTQSSISSPKNLLLPIKKMFGHHAKSGNPGSNVNNVNTVVYGEFEPPKGRKPIGAHSLTNLDDIRHSPNLHRPNLPPLHSLSLFEGPSRVRCNLLAHSVDRMADSVGHLNSPGASSQGISSHSISSLGLIGSEIPKPDSGARAVCLGLSSVSLKPGEPWRAERSTHEKQPVRFDMRLDADTYDTLMKSAMSRPRTSMGSDPLYTLSHIAVHACHDTEMPYEAEDELRDSDSSSQFSFVKDMVGGRNTSIKYYKTKSQMKKLQPRKDFIGEGEIALDDDMAVSDYDFENNGMDDDFGDDNCDDDFEANDRFNDFLSDDAGYPAAPLAEERDLRPPNDFAPESHNSLSHKNFSYNSLSPAIDAHEKSLDSPVRACSQPADVRSSGYDDSLDSYLVLPMLGALHLLDLAGASDNARTDGNPESGHMRPLLPNDGEVGGLQIFLREERPSPTGPRTECRKSIKDMMGTLELLESDCFDTGAQSAANIMGMLNRFEGDVSEDANSTDALQKVKDSLRTWEESGSAASPEAKAQIRRSMADMVNTLSILDTHLEKKTESSKYRRQMSKKLTHEGKPGHKRYSWCNEPEKIGTAWGAGDDDPGVENVNGSFDQDLINEINLFPEDFDFSSVPDVRREGSGFYRSNSYNKRPEKMVEDFKYQDNKIQTPLKTVTFYRGNAKHSLNVVSRCTGLRVPGDFYADDAGDDADAVPDAPELYRDASLRGHVLSPHVFLCNDSSSWRSENLERIEESDAVSI</sequence>
<evidence type="ECO:0000256" key="1">
    <source>
        <dbReference type="SAM" id="MobiDB-lite"/>
    </source>
</evidence>
<evidence type="ECO:0000313" key="2">
    <source>
        <dbReference type="EMBL" id="RKP30186.1"/>
    </source>
</evidence>
<name>A0A4P9ZBH3_9ASCO</name>
<keyword evidence="3" id="KW-1185">Reference proteome</keyword>
<proteinExistence type="predicted"/>
<dbReference type="EMBL" id="ML004464">
    <property type="protein sequence ID" value="RKP30186.1"/>
    <property type="molecule type" value="Genomic_DNA"/>
</dbReference>
<evidence type="ECO:0000313" key="3">
    <source>
        <dbReference type="Proteomes" id="UP000268321"/>
    </source>
</evidence>
<organism evidence="2 3">
    <name type="scientific">Metschnikowia bicuspidata</name>
    <dbReference type="NCBI Taxonomy" id="27322"/>
    <lineage>
        <taxon>Eukaryota</taxon>
        <taxon>Fungi</taxon>
        <taxon>Dikarya</taxon>
        <taxon>Ascomycota</taxon>
        <taxon>Saccharomycotina</taxon>
        <taxon>Pichiomycetes</taxon>
        <taxon>Metschnikowiaceae</taxon>
        <taxon>Metschnikowia</taxon>
    </lineage>
</organism>
<feature type="region of interest" description="Disordered" evidence="1">
    <location>
        <begin position="601"/>
        <end position="626"/>
    </location>
</feature>
<feature type="region of interest" description="Disordered" evidence="1">
    <location>
        <begin position="461"/>
        <end position="482"/>
    </location>
</feature>
<dbReference type="AlphaFoldDB" id="A0A4P9ZBH3"/>
<gene>
    <name evidence="2" type="ORF">METBISCDRAFT_27616</name>
</gene>
<reference evidence="3" key="1">
    <citation type="journal article" date="2018" name="Nat. Microbiol.">
        <title>Leveraging single-cell genomics to expand the fungal tree of life.</title>
        <authorList>
            <person name="Ahrendt S.R."/>
            <person name="Quandt C.A."/>
            <person name="Ciobanu D."/>
            <person name="Clum A."/>
            <person name="Salamov A."/>
            <person name="Andreopoulos B."/>
            <person name="Cheng J.F."/>
            <person name="Woyke T."/>
            <person name="Pelin A."/>
            <person name="Henrissat B."/>
            <person name="Reynolds N.K."/>
            <person name="Benny G.L."/>
            <person name="Smith M.E."/>
            <person name="James T.Y."/>
            <person name="Grigoriev I.V."/>
        </authorList>
    </citation>
    <scope>NUCLEOTIDE SEQUENCE [LARGE SCALE GENOMIC DNA]</scope>
    <source>
        <strain evidence="3">Baker2002</strain>
    </source>
</reference>
<dbReference type="OrthoDB" id="3973129at2759"/>
<dbReference type="Proteomes" id="UP000268321">
    <property type="component" value="Unassembled WGS sequence"/>
</dbReference>
<feature type="region of interest" description="Disordered" evidence="1">
    <location>
        <begin position="1"/>
        <end position="32"/>
    </location>
</feature>
<accession>A0A4P9ZBH3</accession>
<protein>
    <submittedName>
        <fullName evidence="2">Uncharacterized protein</fullName>
    </submittedName>
</protein>